<dbReference type="AlphaFoldDB" id="A0A0S7BRC0"/>
<evidence type="ECO:0000313" key="1">
    <source>
        <dbReference type="EMBL" id="GAP40871.1"/>
    </source>
</evidence>
<reference evidence="1" key="1">
    <citation type="journal article" date="2015" name="Genome Announc.">
        <title>Draft Genome Sequence of Anaerolineae Strain TC1, a Novel Isolate from a Methanogenic Wastewater Treatment System.</title>
        <authorList>
            <person name="Matsuura N."/>
            <person name="Tourlousse D.M."/>
            <person name="Sun L."/>
            <person name="Toyonaga M."/>
            <person name="Kuroda K."/>
            <person name="Ohashi A."/>
            <person name="Cruz R."/>
            <person name="Yamaguchi T."/>
            <person name="Sekiguchi Y."/>
        </authorList>
    </citation>
    <scope>NUCLEOTIDE SEQUENCE [LARGE SCALE GENOMIC DNA]</scope>
    <source>
        <strain evidence="1">TC1</strain>
    </source>
</reference>
<dbReference type="STRING" id="1678840.ATC1_13853"/>
<proteinExistence type="predicted"/>
<dbReference type="OrthoDB" id="165016at2"/>
<sequence length="114" mass="12536">MVKAEITIGTCYGDAIIPVEVVGKGPRPGTVWVRALNGLEPFTKNSHGGPYQDSTTVVHIPHLRDVRVENDPEEAPICEAIEPGELEVQVSPQDHLLPADWFLESAYEDRTCSE</sequence>
<name>A0A0S7BRC0_9CHLR</name>
<evidence type="ECO:0000313" key="2">
    <source>
        <dbReference type="Proteomes" id="UP000053370"/>
    </source>
</evidence>
<gene>
    <name evidence="1" type="ORF">ATC1_13853</name>
</gene>
<accession>A0A0S7BRC0</accession>
<protein>
    <submittedName>
        <fullName evidence="1">Uncharacterized protein</fullName>
    </submittedName>
</protein>
<dbReference type="Proteomes" id="UP000053370">
    <property type="component" value="Unassembled WGS sequence"/>
</dbReference>
<dbReference type="RefSeq" id="WP_062280935.1">
    <property type="nucleotide sequence ID" value="NZ_DF968181.1"/>
</dbReference>
<keyword evidence="2" id="KW-1185">Reference proteome</keyword>
<dbReference type="EMBL" id="DF968181">
    <property type="protein sequence ID" value="GAP40871.1"/>
    <property type="molecule type" value="Genomic_DNA"/>
</dbReference>
<organism evidence="1">
    <name type="scientific">Flexilinea flocculi</name>
    <dbReference type="NCBI Taxonomy" id="1678840"/>
    <lineage>
        <taxon>Bacteria</taxon>
        <taxon>Bacillati</taxon>
        <taxon>Chloroflexota</taxon>
        <taxon>Anaerolineae</taxon>
        <taxon>Anaerolineales</taxon>
        <taxon>Anaerolineaceae</taxon>
        <taxon>Flexilinea</taxon>
    </lineage>
</organism>